<dbReference type="Proteomes" id="UP001175001">
    <property type="component" value="Unassembled WGS sequence"/>
</dbReference>
<dbReference type="AlphaFoldDB" id="A0AA39Z3U1"/>
<protein>
    <submittedName>
        <fullName evidence="2">Uncharacterized protein</fullName>
    </submittedName>
</protein>
<keyword evidence="3" id="KW-1185">Reference proteome</keyword>
<gene>
    <name evidence="2" type="ORF">DIS24_g1135</name>
</gene>
<evidence type="ECO:0000313" key="2">
    <source>
        <dbReference type="EMBL" id="KAK0663628.1"/>
    </source>
</evidence>
<sequence length="237" mass="26930">MAIETMRQMTTEQAIAILSSVWSPNVRMWKYKGCQFGDDPHLWPPGILSALAALAQTAGPNYRVRAMQIVAAVMGRTVTASTEHIIKATELLRAEKLRPPQVQPVRGSAMVNHSQSPADQKEKEVADLREEVKMVKKVAQEKLMEKQKQLDATEMKWFDMDATLSIVATDRDMFKMYWEVAEIYKKRLEKENIELKQALQEKNAHITEVAHERDRAIGRVGELERELMGIRKTGGDA</sequence>
<keyword evidence="1" id="KW-0175">Coiled coil</keyword>
<feature type="coiled-coil region" evidence="1">
    <location>
        <begin position="181"/>
        <end position="208"/>
    </location>
</feature>
<comment type="caution">
    <text evidence="2">The sequence shown here is derived from an EMBL/GenBank/DDBJ whole genome shotgun (WGS) entry which is preliminary data.</text>
</comment>
<evidence type="ECO:0000256" key="1">
    <source>
        <dbReference type="SAM" id="Coils"/>
    </source>
</evidence>
<organism evidence="2 3">
    <name type="scientific">Lasiodiplodia hormozganensis</name>
    <dbReference type="NCBI Taxonomy" id="869390"/>
    <lineage>
        <taxon>Eukaryota</taxon>
        <taxon>Fungi</taxon>
        <taxon>Dikarya</taxon>
        <taxon>Ascomycota</taxon>
        <taxon>Pezizomycotina</taxon>
        <taxon>Dothideomycetes</taxon>
        <taxon>Dothideomycetes incertae sedis</taxon>
        <taxon>Botryosphaeriales</taxon>
        <taxon>Botryosphaeriaceae</taxon>
        <taxon>Lasiodiplodia</taxon>
    </lineage>
</organism>
<evidence type="ECO:0000313" key="3">
    <source>
        <dbReference type="Proteomes" id="UP001175001"/>
    </source>
</evidence>
<dbReference type="EMBL" id="JAUJDW010000003">
    <property type="protein sequence ID" value="KAK0663628.1"/>
    <property type="molecule type" value="Genomic_DNA"/>
</dbReference>
<reference evidence="2" key="1">
    <citation type="submission" date="2023-06" db="EMBL/GenBank/DDBJ databases">
        <title>Multi-omics analyses reveal the molecular pathogenesis toolkit of Lasiodiplodia hormozganensis, a cross-kingdom pathogen.</title>
        <authorList>
            <person name="Felix C."/>
            <person name="Meneses R."/>
            <person name="Goncalves M.F.M."/>
            <person name="Tilleman L."/>
            <person name="Duarte A.S."/>
            <person name="Jorrin-Novo J.V."/>
            <person name="Van De Peer Y."/>
            <person name="Deforce D."/>
            <person name="Van Nieuwerburgh F."/>
            <person name="Esteves A.C."/>
            <person name="Alves A."/>
        </authorList>
    </citation>
    <scope>NUCLEOTIDE SEQUENCE</scope>
    <source>
        <strain evidence="2">CBS 339.90</strain>
    </source>
</reference>
<feature type="coiled-coil region" evidence="1">
    <location>
        <begin position="118"/>
        <end position="156"/>
    </location>
</feature>
<proteinExistence type="predicted"/>
<name>A0AA39Z3U1_9PEZI</name>
<accession>A0AA39Z3U1</accession>